<protein>
    <submittedName>
        <fullName evidence="2">Uncharacterized protein</fullName>
    </submittedName>
</protein>
<gene>
    <name evidence="2" type="ORF">EVAR_75173_1</name>
</gene>
<sequence length="101" mass="10761">MFGSRVDVVHRQFFFFNNASFVAGSMAEREPNLNSAIVQSRHVAGGGRGGNSARAAPASREGSQLAGVASTRKPAEETGNRLASMGSTRTRQADPPLEHLY</sequence>
<reference evidence="2 3" key="1">
    <citation type="journal article" date="2019" name="Commun. Biol.">
        <title>The bagworm genome reveals a unique fibroin gene that provides high tensile strength.</title>
        <authorList>
            <person name="Kono N."/>
            <person name="Nakamura H."/>
            <person name="Ohtoshi R."/>
            <person name="Tomita M."/>
            <person name="Numata K."/>
            <person name="Arakawa K."/>
        </authorList>
    </citation>
    <scope>NUCLEOTIDE SEQUENCE [LARGE SCALE GENOMIC DNA]</scope>
</reference>
<evidence type="ECO:0000313" key="3">
    <source>
        <dbReference type="Proteomes" id="UP000299102"/>
    </source>
</evidence>
<organism evidence="2 3">
    <name type="scientific">Eumeta variegata</name>
    <name type="common">Bagworm moth</name>
    <name type="synonym">Eumeta japonica</name>
    <dbReference type="NCBI Taxonomy" id="151549"/>
    <lineage>
        <taxon>Eukaryota</taxon>
        <taxon>Metazoa</taxon>
        <taxon>Ecdysozoa</taxon>
        <taxon>Arthropoda</taxon>
        <taxon>Hexapoda</taxon>
        <taxon>Insecta</taxon>
        <taxon>Pterygota</taxon>
        <taxon>Neoptera</taxon>
        <taxon>Endopterygota</taxon>
        <taxon>Lepidoptera</taxon>
        <taxon>Glossata</taxon>
        <taxon>Ditrysia</taxon>
        <taxon>Tineoidea</taxon>
        <taxon>Psychidae</taxon>
        <taxon>Oiketicinae</taxon>
        <taxon>Eumeta</taxon>
    </lineage>
</organism>
<evidence type="ECO:0000256" key="1">
    <source>
        <dbReference type="SAM" id="MobiDB-lite"/>
    </source>
</evidence>
<accession>A0A4C1U0V7</accession>
<dbReference type="EMBL" id="BGZK01000112">
    <property type="protein sequence ID" value="GBP19880.1"/>
    <property type="molecule type" value="Genomic_DNA"/>
</dbReference>
<evidence type="ECO:0000313" key="2">
    <source>
        <dbReference type="EMBL" id="GBP19880.1"/>
    </source>
</evidence>
<proteinExistence type="predicted"/>
<keyword evidence="3" id="KW-1185">Reference proteome</keyword>
<dbReference type="AlphaFoldDB" id="A0A4C1U0V7"/>
<feature type="compositionally biased region" description="Low complexity" evidence="1">
    <location>
        <begin position="51"/>
        <end position="60"/>
    </location>
</feature>
<feature type="region of interest" description="Disordered" evidence="1">
    <location>
        <begin position="42"/>
        <end position="101"/>
    </location>
</feature>
<comment type="caution">
    <text evidence="2">The sequence shown here is derived from an EMBL/GenBank/DDBJ whole genome shotgun (WGS) entry which is preliminary data.</text>
</comment>
<dbReference type="Proteomes" id="UP000299102">
    <property type="component" value="Unassembled WGS sequence"/>
</dbReference>
<name>A0A4C1U0V7_EUMVA</name>